<reference evidence="6" key="1">
    <citation type="submission" date="2017-02" db="UniProtKB">
        <authorList>
            <consortium name="WormBaseParasite"/>
        </authorList>
    </citation>
    <scope>IDENTIFICATION</scope>
</reference>
<protein>
    <submittedName>
        <fullName evidence="6">Teneurin N-terminal domain-containing protein</fullName>
    </submittedName>
</protein>
<evidence type="ECO:0000313" key="3">
    <source>
        <dbReference type="EMBL" id="VUZ50641.1"/>
    </source>
</evidence>
<proteinExistence type="inferred from homology"/>
<organism evidence="6">
    <name type="scientific">Hymenolepis diminuta</name>
    <name type="common">Rat tapeworm</name>
    <dbReference type="NCBI Taxonomy" id="6216"/>
    <lineage>
        <taxon>Eukaryota</taxon>
        <taxon>Metazoa</taxon>
        <taxon>Spiralia</taxon>
        <taxon>Lophotrochozoa</taxon>
        <taxon>Platyhelminthes</taxon>
        <taxon>Cestoda</taxon>
        <taxon>Eucestoda</taxon>
        <taxon>Cyclophyllidea</taxon>
        <taxon>Hymenolepididae</taxon>
        <taxon>Hymenolepis</taxon>
    </lineage>
</organism>
<evidence type="ECO:0000313" key="4">
    <source>
        <dbReference type="Proteomes" id="UP000274504"/>
    </source>
</evidence>
<accession>A0A0R3STZ3</accession>
<dbReference type="Proteomes" id="UP000321570">
    <property type="component" value="Unassembled WGS sequence"/>
</dbReference>
<comment type="similarity">
    <text evidence="1">Belongs to the FAM219 family.</text>
</comment>
<dbReference type="STRING" id="6216.A0A0R3STZ3"/>
<dbReference type="OrthoDB" id="6249646at2759"/>
<dbReference type="EMBL" id="CABIJS010000388">
    <property type="protein sequence ID" value="VUZ50641.1"/>
    <property type="molecule type" value="Genomic_DNA"/>
</dbReference>
<name>A0A0R3STZ3_HYMDI</name>
<keyword evidence="5" id="KW-1185">Reference proteome</keyword>
<sequence length="142" mass="16009">MDDKRHSLENFKGSAFQNDKNFAKGSRYSLLSRDRLNVPTKGKEGRYLHNLSQEQSQRLISISSDEDSSCDIYNTGFVSSLAGDEMVEFLRRDGFNLDRQLLTTESDCPDLDLVPPHIVTKTRSACSCILCCSKCKTLCTIM</sequence>
<reference evidence="2 4" key="2">
    <citation type="submission" date="2018-11" db="EMBL/GenBank/DDBJ databases">
        <authorList>
            <consortium name="Pathogen Informatics"/>
        </authorList>
    </citation>
    <scope>NUCLEOTIDE SEQUENCE [LARGE SCALE GENOMIC DNA]</scope>
</reference>
<reference evidence="3 5" key="3">
    <citation type="submission" date="2019-07" db="EMBL/GenBank/DDBJ databases">
        <authorList>
            <person name="Jastrzebski P J."/>
            <person name="Paukszto L."/>
            <person name="Jastrzebski P J."/>
        </authorList>
    </citation>
    <scope>NUCLEOTIDE SEQUENCE [LARGE SCALE GENOMIC DNA]</scope>
    <source>
        <strain evidence="3 5">WMS-il1</strain>
    </source>
</reference>
<dbReference type="WBParaSite" id="HDID_0000892301-mRNA-1">
    <property type="protein sequence ID" value="HDID_0000892301-mRNA-1"/>
    <property type="gene ID" value="HDID_0000892301"/>
</dbReference>
<dbReference type="EMBL" id="UYSG01011170">
    <property type="protein sequence ID" value="VDL61239.1"/>
    <property type="molecule type" value="Genomic_DNA"/>
</dbReference>
<dbReference type="AlphaFoldDB" id="A0A0R3STZ3"/>
<evidence type="ECO:0000313" key="6">
    <source>
        <dbReference type="WBParaSite" id="HDID_0000892301-mRNA-1"/>
    </source>
</evidence>
<gene>
    <name evidence="2" type="ORF">HDID_LOCUS8921</name>
    <name evidence="3" type="ORF">WMSIL1_LOCUS9544</name>
</gene>
<dbReference type="InterPro" id="IPR029339">
    <property type="entry name" value="FAM219"/>
</dbReference>
<evidence type="ECO:0000313" key="2">
    <source>
        <dbReference type="EMBL" id="VDL61239.1"/>
    </source>
</evidence>
<evidence type="ECO:0000313" key="5">
    <source>
        <dbReference type="Proteomes" id="UP000321570"/>
    </source>
</evidence>
<evidence type="ECO:0000256" key="1">
    <source>
        <dbReference type="ARBA" id="ARBA00010549"/>
    </source>
</evidence>
<dbReference type="Proteomes" id="UP000274504">
    <property type="component" value="Unassembled WGS sequence"/>
</dbReference>
<dbReference type="Pfam" id="PF15260">
    <property type="entry name" value="FAM219A"/>
    <property type="match status" value="1"/>
</dbReference>